<dbReference type="InterPro" id="IPR016655">
    <property type="entry name" value="PFD3"/>
</dbReference>
<proteinExistence type="inferred from homology"/>
<evidence type="ECO:0000256" key="2">
    <source>
        <dbReference type="ARBA" id="ARBA00023186"/>
    </source>
</evidence>
<dbReference type="GO" id="GO:0007021">
    <property type="term" value="P:tubulin complex assembly"/>
    <property type="evidence" value="ECO:0007669"/>
    <property type="project" value="TreeGrafter"/>
</dbReference>
<accession>A0AAU9RJT8</accession>
<keyword evidence="4" id="KW-1185">Reference proteome</keyword>
<dbReference type="AlphaFoldDB" id="A0AAU9RJT8"/>
<dbReference type="GO" id="GO:0007017">
    <property type="term" value="P:microtubule-based process"/>
    <property type="evidence" value="ECO:0007669"/>
    <property type="project" value="TreeGrafter"/>
</dbReference>
<evidence type="ECO:0000313" key="4">
    <source>
        <dbReference type="Proteomes" id="UP000836841"/>
    </source>
</evidence>
<evidence type="ECO:0000256" key="1">
    <source>
        <dbReference type="ARBA" id="ARBA00010048"/>
    </source>
</evidence>
<comment type="similarity">
    <text evidence="1">Belongs to the prefoldin subunit alpha family.</text>
</comment>
<dbReference type="PANTHER" id="PTHR12409">
    <property type="entry name" value="PREFOLDIN SUBUNIT 3"/>
    <property type="match status" value="1"/>
</dbReference>
<dbReference type="PANTHER" id="PTHR12409:SF0">
    <property type="entry name" value="PREFOLDIN SUBUNIT 3"/>
    <property type="match status" value="1"/>
</dbReference>
<dbReference type="GO" id="GO:0016272">
    <property type="term" value="C:prefoldin complex"/>
    <property type="evidence" value="ECO:0007669"/>
    <property type="project" value="InterPro"/>
</dbReference>
<evidence type="ECO:0000313" key="3">
    <source>
        <dbReference type="EMBL" id="CAH2044616.1"/>
    </source>
</evidence>
<gene>
    <name evidence="3" type="ORF">TAV2_LOCUS7251</name>
</gene>
<dbReference type="GO" id="GO:0015631">
    <property type="term" value="F:tubulin binding"/>
    <property type="evidence" value="ECO:0007669"/>
    <property type="project" value="TreeGrafter"/>
</dbReference>
<dbReference type="SUPFAM" id="SSF46579">
    <property type="entry name" value="Prefoldin"/>
    <property type="match status" value="1"/>
</dbReference>
<keyword evidence="2" id="KW-0143">Chaperone</keyword>
<organism evidence="3 4">
    <name type="scientific">Thlaspi arvense</name>
    <name type="common">Field penny-cress</name>
    <dbReference type="NCBI Taxonomy" id="13288"/>
    <lineage>
        <taxon>Eukaryota</taxon>
        <taxon>Viridiplantae</taxon>
        <taxon>Streptophyta</taxon>
        <taxon>Embryophyta</taxon>
        <taxon>Tracheophyta</taxon>
        <taxon>Spermatophyta</taxon>
        <taxon>Magnoliopsida</taxon>
        <taxon>eudicotyledons</taxon>
        <taxon>Gunneridae</taxon>
        <taxon>Pentapetalae</taxon>
        <taxon>rosids</taxon>
        <taxon>malvids</taxon>
        <taxon>Brassicales</taxon>
        <taxon>Brassicaceae</taxon>
        <taxon>Thlaspideae</taxon>
        <taxon>Thlaspi</taxon>
    </lineage>
</organism>
<name>A0AAU9RJT8_THLAR</name>
<dbReference type="EMBL" id="OU466858">
    <property type="protein sequence ID" value="CAH2044616.1"/>
    <property type="molecule type" value="Genomic_DNA"/>
</dbReference>
<sequence>MHKTAPFTPVGLLDHEQGLKPTSDPLRLLLVRHRTTTSCWLNPLAKIPDIEKCLEVVATLQARKGTDSDSVCLWLGANVIPEYSCEEIHYHRITSDNICCSINLENAKASLEILVADLQFLSDQVTVTQEILVNFIQLSQRLTIYLSVTSRLPLRVKQVTSTPIAAAEEQHRSVLVMRVMTAKSVNEKQK</sequence>
<dbReference type="GO" id="GO:0005737">
    <property type="term" value="C:cytoplasm"/>
    <property type="evidence" value="ECO:0007669"/>
    <property type="project" value="TreeGrafter"/>
</dbReference>
<reference evidence="3 4" key="1">
    <citation type="submission" date="2022-03" db="EMBL/GenBank/DDBJ databases">
        <authorList>
            <person name="Nunn A."/>
            <person name="Chopra R."/>
            <person name="Nunn A."/>
            <person name="Contreras Garrido A."/>
        </authorList>
    </citation>
    <scope>NUCLEOTIDE SEQUENCE [LARGE SCALE GENOMIC DNA]</scope>
</reference>
<dbReference type="GO" id="GO:0006457">
    <property type="term" value="P:protein folding"/>
    <property type="evidence" value="ECO:0007669"/>
    <property type="project" value="InterPro"/>
</dbReference>
<dbReference type="Proteomes" id="UP000836841">
    <property type="component" value="Chromosome 2"/>
</dbReference>
<protein>
    <submittedName>
        <fullName evidence="3">Uncharacterized protein</fullName>
    </submittedName>
</protein>